<keyword evidence="1" id="KW-0175">Coiled coil</keyword>
<accession>A0A6C0CQU4</accession>
<feature type="compositionally biased region" description="Polar residues" evidence="2">
    <location>
        <begin position="68"/>
        <end position="82"/>
    </location>
</feature>
<reference evidence="3" key="1">
    <citation type="journal article" date="2020" name="Nature">
        <title>Giant virus diversity and host interactions through global metagenomics.</title>
        <authorList>
            <person name="Schulz F."/>
            <person name="Roux S."/>
            <person name="Paez-Espino D."/>
            <person name="Jungbluth S."/>
            <person name="Walsh D.A."/>
            <person name="Denef V.J."/>
            <person name="McMahon K.D."/>
            <person name="Konstantinidis K.T."/>
            <person name="Eloe-Fadrosh E.A."/>
            <person name="Kyrpides N.C."/>
            <person name="Woyke T."/>
        </authorList>
    </citation>
    <scope>NUCLEOTIDE SEQUENCE</scope>
    <source>
        <strain evidence="3">GVMAG-M-3300021425-14</strain>
    </source>
</reference>
<dbReference type="InterPro" id="IPR001752">
    <property type="entry name" value="Kinesin_motor_dom"/>
</dbReference>
<dbReference type="EMBL" id="MN739463">
    <property type="protein sequence ID" value="QHT06054.1"/>
    <property type="molecule type" value="Genomic_DNA"/>
</dbReference>
<dbReference type="GO" id="GO:0005524">
    <property type="term" value="F:ATP binding"/>
    <property type="evidence" value="ECO:0007669"/>
    <property type="project" value="InterPro"/>
</dbReference>
<dbReference type="GO" id="GO:0005871">
    <property type="term" value="C:kinesin complex"/>
    <property type="evidence" value="ECO:0007669"/>
    <property type="project" value="TreeGrafter"/>
</dbReference>
<feature type="coiled-coil region" evidence="1">
    <location>
        <begin position="239"/>
        <end position="266"/>
    </location>
</feature>
<sequence>MDEGYKKLLQDLSNHSKFLSKFDTFGEDKQTAGIDTGLDLISQLLGYNIVFSNVVQNETKNETKNETDINNIDDSSWGSQMDSISGNNNENAGSSSSDAGTSLNNTGVIDPLINNPPPKAPIIPEKIPQQFTKNDVKPPVVSDPNEVFDAQKVTVESKIAGMGNVKPKDSSIEGLTKIEEETDEKFANIYYKYYIKLRQCLNSELLTIIGAIHFNDRGLLQLSNDQKAFINNVKKNLFIQLTDNEYERLNLLIEQTEEERKEVFDIIIKRDSKYSVSPHKNCIMIYALPWILHFAYRGQSIVASEPLYDQIVSNKSIFENNLIIKENIQEIGSITTKMIEQTKLLETYKKDIVTGKGKNIYNTILKQYQIQVQGNKSVLALLKRRDDWNNAEKGITDYLHRRFVITPDTISETHIKPITLSYNDTPLKLEDKTKQYVSDDFTHQYNYYGFDHVFGSITKNADIATQIEPYAYIGPKPKKKEKFEGDYSPFVFIGYGQSGSGKTSTLVYLDFKDEDGILMELIYKLRPKTIKCSMIEIYERQAAIDSDTTCIGIKEPTSKNYVFTSKEKKILGEELSNKLMETAGDVVNCIPGKTGQKNRLEIPGIELPVKALVSNDNNASGVLRRVTIGEVLDKAFEEAGKFGERKTAKASDGRNSGNNLDDDDKTVVEFNRVNDRKYSYTHKPDASGHVNGLDKDFTAKSYILRGFECREIAPTGNNKQSSRSHVVVYLECIYDNGKIQPIYVCDLAGVENVFNCNNGSEDILRMKAKTKGNKNYAKVDVADSYNAGFFNGRAGNMVKYIHNDVIKSKSATGVPFCFPDGSPNDAGDPDGIADKYLPTLIKEWALSSPYYVKGVNQPGVAPKSGMDFSKPQLAELNGEKGASKKACDGFVKKITKTLNLKDSPIVVSGLEKTLRKFWGSANQALKKKGRSAALDMWAKEQIDWNTVNQSKLKQWKDVQYANRIIGPAQMVFGSMSSPNCVEAYNVGFQKACEIRRLEGYVINATLRELTKDLTRIAKKRIKERTEDVDNAKPILFGDTYDSWEKIALSQHPLLDWYDINDPLVSDFGLILTSMCMLKEREGKDINDKWSKSEKLDYLKQFKYTMVTVLNETYIMNLGKEARTPAGNLIYVNNPPLPPYVNVSELQKKREEWLFYKNDPRKLKWNSSQKDADVKIPYKDEMVLSFKLLLSEYINLLVRLYKYDLYQEQIVMTFKEMMSSASALSKLNSEKDVENILVNGVKNNNLVKFIETSSQTILDKVLSNNSATYIGTIETTEQVNRVASKTPNSFRLNITAEHESLKTLDKESYNNQAFKILYNCVNKSREGATGEITSNSVEPGTNIQGIYYESLYLINDMYTKGNIRKQLCTMKEKDIYSILVAIESVFPIMTKYIDARKLDNLWEWITKNSGMRALASGEEYPFPNDKVKDTVFSGEQQAQLNTLLEPAIKAGDGCIRKLNELIVNFLKAEPSPYHVSYDNIGLITMAAKRARGKSFEVRGFMAHKPEGLTWPRGGPSLQLPKYTRFMNLVLMGDLLVNKQYREHTETKPTISIMKYLAKDEFTINVYTEFLSDTQEKSAYECKLHKDECPVKPEMISYINPALTFADANSVKRKGRSVGSKTVTLNEPDYWIDKGLKQTSYYEELGLHIWNNSKGDINNMRPFALRKEMNYGTGGAYKKKRSRRKNKKLKRKQTRRKK</sequence>
<dbReference type="GO" id="GO:0016887">
    <property type="term" value="F:ATP hydrolysis activity"/>
    <property type="evidence" value="ECO:0007669"/>
    <property type="project" value="TreeGrafter"/>
</dbReference>
<evidence type="ECO:0000256" key="2">
    <source>
        <dbReference type="SAM" id="MobiDB-lite"/>
    </source>
</evidence>
<feature type="compositionally biased region" description="Polar residues" evidence="2">
    <location>
        <begin position="98"/>
        <end position="107"/>
    </location>
</feature>
<feature type="region of interest" description="Disordered" evidence="2">
    <location>
        <begin position="1672"/>
        <end position="1696"/>
    </location>
</feature>
<protein>
    <recommendedName>
        <fullName evidence="4">Kinesin motor domain-containing protein</fullName>
    </recommendedName>
</protein>
<feature type="compositionally biased region" description="Basic and acidic residues" evidence="2">
    <location>
        <begin position="643"/>
        <end position="652"/>
    </location>
</feature>
<proteinExistence type="predicted"/>
<dbReference type="GO" id="GO:0008017">
    <property type="term" value="F:microtubule binding"/>
    <property type="evidence" value="ECO:0007669"/>
    <property type="project" value="InterPro"/>
</dbReference>
<dbReference type="PRINTS" id="PR00380">
    <property type="entry name" value="KINESINHEAVY"/>
</dbReference>
<dbReference type="Gene3D" id="3.40.850.10">
    <property type="entry name" value="Kinesin motor domain"/>
    <property type="match status" value="2"/>
</dbReference>
<name>A0A6C0CQU4_9ZZZZ</name>
<dbReference type="GO" id="GO:0007018">
    <property type="term" value="P:microtubule-based movement"/>
    <property type="evidence" value="ECO:0007669"/>
    <property type="project" value="InterPro"/>
</dbReference>
<organism evidence="3">
    <name type="scientific">viral metagenome</name>
    <dbReference type="NCBI Taxonomy" id="1070528"/>
    <lineage>
        <taxon>unclassified sequences</taxon>
        <taxon>metagenomes</taxon>
        <taxon>organismal metagenomes</taxon>
    </lineage>
</organism>
<feature type="compositionally biased region" description="Basic residues" evidence="2">
    <location>
        <begin position="1675"/>
        <end position="1696"/>
    </location>
</feature>
<dbReference type="GO" id="GO:0003777">
    <property type="term" value="F:microtubule motor activity"/>
    <property type="evidence" value="ECO:0007669"/>
    <property type="project" value="InterPro"/>
</dbReference>
<evidence type="ECO:0000256" key="1">
    <source>
        <dbReference type="SAM" id="Coils"/>
    </source>
</evidence>
<evidence type="ECO:0000313" key="3">
    <source>
        <dbReference type="EMBL" id="QHT06054.1"/>
    </source>
</evidence>
<dbReference type="PANTHER" id="PTHR24115">
    <property type="entry name" value="KINESIN-RELATED"/>
    <property type="match status" value="1"/>
</dbReference>
<evidence type="ECO:0008006" key="4">
    <source>
        <dbReference type="Google" id="ProtNLM"/>
    </source>
</evidence>
<feature type="region of interest" description="Disordered" evidence="2">
    <location>
        <begin position="62"/>
        <end position="117"/>
    </location>
</feature>
<dbReference type="InterPro" id="IPR027417">
    <property type="entry name" value="P-loop_NTPase"/>
</dbReference>
<dbReference type="GO" id="GO:0005874">
    <property type="term" value="C:microtubule"/>
    <property type="evidence" value="ECO:0007669"/>
    <property type="project" value="TreeGrafter"/>
</dbReference>
<feature type="region of interest" description="Disordered" evidence="2">
    <location>
        <begin position="643"/>
        <end position="666"/>
    </location>
</feature>
<dbReference type="InterPro" id="IPR036961">
    <property type="entry name" value="Kinesin_motor_dom_sf"/>
</dbReference>
<dbReference type="InterPro" id="IPR027640">
    <property type="entry name" value="Kinesin-like_fam"/>
</dbReference>
<feature type="compositionally biased region" description="Low complexity" evidence="2">
    <location>
        <begin position="83"/>
        <end position="97"/>
    </location>
</feature>
<dbReference type="SUPFAM" id="SSF52540">
    <property type="entry name" value="P-loop containing nucleoside triphosphate hydrolases"/>
    <property type="match status" value="2"/>
</dbReference>